<sequence>MENWRMTGRGAYCFSSSLHCFTLCLLLGPATGARRTESSGEVQHQRPRPPAGTKKKSRTTVEKEKGARHNSQSQATRGLPSMTSFANRARRDGEMENDWPRRILLLLISALLHTLFEVNLEASRANLKNKEISMQRFAGKADLKSVDENKMKIKRIQEGLKLESAEKNDKEKSFIIVSAEFVERTQR</sequence>
<organism evidence="3 4">
    <name type="scientific">Olea europaea subsp. europaea</name>
    <dbReference type="NCBI Taxonomy" id="158383"/>
    <lineage>
        <taxon>Eukaryota</taxon>
        <taxon>Viridiplantae</taxon>
        <taxon>Streptophyta</taxon>
        <taxon>Embryophyta</taxon>
        <taxon>Tracheophyta</taxon>
        <taxon>Spermatophyta</taxon>
        <taxon>Magnoliopsida</taxon>
        <taxon>eudicotyledons</taxon>
        <taxon>Gunneridae</taxon>
        <taxon>Pentapetalae</taxon>
        <taxon>asterids</taxon>
        <taxon>lamiids</taxon>
        <taxon>Lamiales</taxon>
        <taxon>Oleaceae</taxon>
        <taxon>Oleeae</taxon>
        <taxon>Olea</taxon>
    </lineage>
</organism>
<protein>
    <submittedName>
        <fullName evidence="3">Uncharacterized protein</fullName>
    </submittedName>
</protein>
<feature type="region of interest" description="Disordered" evidence="1">
    <location>
        <begin position="35"/>
        <end position="85"/>
    </location>
</feature>
<feature type="compositionally biased region" description="Polar residues" evidence="1">
    <location>
        <begin position="69"/>
        <end position="85"/>
    </location>
</feature>
<evidence type="ECO:0000313" key="3">
    <source>
        <dbReference type="EMBL" id="CAA3031891.1"/>
    </source>
</evidence>
<keyword evidence="2" id="KW-0732">Signal</keyword>
<dbReference type="EMBL" id="CACTIH010009496">
    <property type="protein sequence ID" value="CAA3031891.1"/>
    <property type="molecule type" value="Genomic_DNA"/>
</dbReference>
<dbReference type="AlphaFoldDB" id="A0A8S0VGR3"/>
<proteinExistence type="predicted"/>
<feature type="signal peptide" evidence="2">
    <location>
        <begin position="1"/>
        <end position="32"/>
    </location>
</feature>
<gene>
    <name evidence="3" type="ORF">OLEA9_A003301</name>
</gene>
<dbReference type="Gramene" id="OE9A003301T1">
    <property type="protein sequence ID" value="OE9A003301C1"/>
    <property type="gene ID" value="OE9A003301"/>
</dbReference>
<evidence type="ECO:0000313" key="4">
    <source>
        <dbReference type="Proteomes" id="UP000594638"/>
    </source>
</evidence>
<evidence type="ECO:0000256" key="1">
    <source>
        <dbReference type="SAM" id="MobiDB-lite"/>
    </source>
</evidence>
<accession>A0A8S0VGR3</accession>
<reference evidence="3 4" key="1">
    <citation type="submission" date="2019-12" db="EMBL/GenBank/DDBJ databases">
        <authorList>
            <person name="Alioto T."/>
            <person name="Alioto T."/>
            <person name="Gomez Garrido J."/>
        </authorList>
    </citation>
    <scope>NUCLEOTIDE SEQUENCE [LARGE SCALE GENOMIC DNA]</scope>
</reference>
<evidence type="ECO:0000256" key="2">
    <source>
        <dbReference type="SAM" id="SignalP"/>
    </source>
</evidence>
<dbReference type="Proteomes" id="UP000594638">
    <property type="component" value="Unassembled WGS sequence"/>
</dbReference>
<keyword evidence="4" id="KW-1185">Reference proteome</keyword>
<comment type="caution">
    <text evidence="3">The sequence shown here is derived from an EMBL/GenBank/DDBJ whole genome shotgun (WGS) entry which is preliminary data.</text>
</comment>
<name>A0A8S0VGR3_OLEEU</name>
<feature type="chain" id="PRO_5035712399" evidence="2">
    <location>
        <begin position="33"/>
        <end position="187"/>
    </location>
</feature>